<dbReference type="EMBL" id="FN649727">
    <property type="protein sequence ID" value="CBN78376.1"/>
    <property type="molecule type" value="Genomic_DNA"/>
</dbReference>
<dbReference type="InParanoid" id="D8LD09"/>
<organism evidence="1 2">
    <name type="scientific">Ectocarpus siliculosus</name>
    <name type="common">Brown alga</name>
    <name type="synonym">Conferva siliculosa</name>
    <dbReference type="NCBI Taxonomy" id="2880"/>
    <lineage>
        <taxon>Eukaryota</taxon>
        <taxon>Sar</taxon>
        <taxon>Stramenopiles</taxon>
        <taxon>Ochrophyta</taxon>
        <taxon>PX clade</taxon>
        <taxon>Phaeophyceae</taxon>
        <taxon>Ectocarpales</taxon>
        <taxon>Ectocarpaceae</taxon>
        <taxon>Ectocarpus</taxon>
    </lineage>
</organism>
<sequence>MVVELELPSALALVRAHGRPLLDIVRRSSGLLYRGEALSLGGGGKGGGPRAVTEKPDLLDAETYGSAVAAEYFRAADAIMDKDFQAPARPSNAHIMVSNKEAAAAWGTACSIWPLGDSLDYSWLHSCAELWDPRWERPGSRSSPPNGNREAFFWRDEDGMRRFLAEGLRINSGLSEAIRGRHEVLVRSGEFSFGSEARKGAVIQDTFVCIPASEDRAVRSALGIPAERIPYR</sequence>
<dbReference type="Proteomes" id="UP000002630">
    <property type="component" value="Linkage Group LG02"/>
</dbReference>
<accession>D8LD09</accession>
<gene>
    <name evidence="1" type="ORF">Esi_0112_0068</name>
</gene>
<proteinExistence type="predicted"/>
<dbReference type="OrthoDB" id="48965at2759"/>
<dbReference type="AlphaFoldDB" id="D8LD09"/>
<reference evidence="1 2" key="1">
    <citation type="journal article" date="2010" name="Nature">
        <title>The Ectocarpus genome and the independent evolution of multicellularity in brown algae.</title>
        <authorList>
            <person name="Cock J.M."/>
            <person name="Sterck L."/>
            <person name="Rouze P."/>
            <person name="Scornet D."/>
            <person name="Allen A.E."/>
            <person name="Amoutzias G."/>
            <person name="Anthouard V."/>
            <person name="Artiguenave F."/>
            <person name="Aury J.M."/>
            <person name="Badger J.H."/>
            <person name="Beszteri B."/>
            <person name="Billiau K."/>
            <person name="Bonnet E."/>
            <person name="Bothwell J.H."/>
            <person name="Bowler C."/>
            <person name="Boyen C."/>
            <person name="Brownlee C."/>
            <person name="Carrano C.J."/>
            <person name="Charrier B."/>
            <person name="Cho G.Y."/>
            <person name="Coelho S.M."/>
            <person name="Collen J."/>
            <person name="Corre E."/>
            <person name="Da Silva C."/>
            <person name="Delage L."/>
            <person name="Delaroque N."/>
            <person name="Dittami S.M."/>
            <person name="Doulbeau S."/>
            <person name="Elias M."/>
            <person name="Farnham G."/>
            <person name="Gachon C.M."/>
            <person name="Gschloessl B."/>
            <person name="Heesch S."/>
            <person name="Jabbari K."/>
            <person name="Jubin C."/>
            <person name="Kawai H."/>
            <person name="Kimura K."/>
            <person name="Kloareg B."/>
            <person name="Kupper F.C."/>
            <person name="Lang D."/>
            <person name="Le Bail A."/>
            <person name="Leblanc C."/>
            <person name="Lerouge P."/>
            <person name="Lohr M."/>
            <person name="Lopez P.J."/>
            <person name="Martens C."/>
            <person name="Maumus F."/>
            <person name="Michel G."/>
            <person name="Miranda-Saavedra D."/>
            <person name="Morales J."/>
            <person name="Moreau H."/>
            <person name="Motomura T."/>
            <person name="Nagasato C."/>
            <person name="Napoli C.A."/>
            <person name="Nelson D.R."/>
            <person name="Nyvall-Collen P."/>
            <person name="Peters A.F."/>
            <person name="Pommier C."/>
            <person name="Potin P."/>
            <person name="Poulain J."/>
            <person name="Quesneville H."/>
            <person name="Read B."/>
            <person name="Rensing S.A."/>
            <person name="Ritter A."/>
            <person name="Rousvoal S."/>
            <person name="Samanta M."/>
            <person name="Samson G."/>
            <person name="Schroeder D.C."/>
            <person name="Segurens B."/>
            <person name="Strittmatter M."/>
            <person name="Tonon T."/>
            <person name="Tregear J.W."/>
            <person name="Valentin K."/>
            <person name="von Dassow P."/>
            <person name="Yamagishi T."/>
            <person name="Van de Peer Y."/>
            <person name="Wincker P."/>
        </authorList>
    </citation>
    <scope>NUCLEOTIDE SEQUENCE [LARGE SCALE GENOMIC DNA]</scope>
    <source>
        <strain evidence="2">Ec32 / CCAP1310/4</strain>
    </source>
</reference>
<keyword evidence="2" id="KW-1185">Reference proteome</keyword>
<protein>
    <submittedName>
        <fullName evidence="1">Uncharacterized protein</fullName>
    </submittedName>
</protein>
<evidence type="ECO:0000313" key="2">
    <source>
        <dbReference type="Proteomes" id="UP000002630"/>
    </source>
</evidence>
<evidence type="ECO:0000313" key="1">
    <source>
        <dbReference type="EMBL" id="CBN78376.1"/>
    </source>
</evidence>
<name>D8LD09_ECTSI</name>
<dbReference type="eggNOG" id="ENOG502SH2Y">
    <property type="taxonomic scope" value="Eukaryota"/>
</dbReference>
<dbReference type="EMBL" id="FN647812">
    <property type="protein sequence ID" value="CBN78376.1"/>
    <property type="molecule type" value="Genomic_DNA"/>
</dbReference>